<dbReference type="AlphaFoldDB" id="A0A8H6YEZ3"/>
<protein>
    <submittedName>
        <fullName evidence="1">Uncharacterized protein</fullName>
    </submittedName>
</protein>
<name>A0A8H6YEZ3_9AGAR</name>
<sequence>MPEAQVLNAFARRIWRTLERAYSETGYWPEGVLRLFPRTWAEGTAVKAHKTFSVDVGDYCKSLEPSTISINEHDEKRFPDSMPGRYLLSQKFTPGPVHVAVRGKCLAITVGHHALVCHFNLEGNVRPMKRLDFEKLVATCVPGNNKNPAKAERLRSFVSPPKFLEPGARKKKTIYKINILAAVVMDDDVIIVTDFSRMSQLHVVSSFSVLQESDLCPGSALWKTRLWSRFLGGPDWIVETDAALCALDTWCMDVIRRRVTKPILDVLLEVDGPGAGMGQHLANDLLFGIALHPDTPSLTICLSDELYSELRTHIPAFMATFASPLYLQRCAGDPNSDNPFVFHEVSNTNFLRTYVLVYRKLEVRVPAILYNLYQSRGTPYHRSWTPTTQIVAVQLFEDSQNNRYHIIRAKPPADWADAHTEPNSMMFQTQALQQHLAQHHFLNPCKTNSMWHKSEYNGQAM</sequence>
<reference evidence="1" key="1">
    <citation type="submission" date="2020-05" db="EMBL/GenBank/DDBJ databases">
        <title>Mycena genomes resolve the evolution of fungal bioluminescence.</title>
        <authorList>
            <person name="Tsai I.J."/>
        </authorList>
    </citation>
    <scope>NUCLEOTIDE SEQUENCE</scope>
    <source>
        <strain evidence="1">CCC161011</strain>
    </source>
</reference>
<organism evidence="1 2">
    <name type="scientific">Mycena venus</name>
    <dbReference type="NCBI Taxonomy" id="2733690"/>
    <lineage>
        <taxon>Eukaryota</taxon>
        <taxon>Fungi</taxon>
        <taxon>Dikarya</taxon>
        <taxon>Basidiomycota</taxon>
        <taxon>Agaricomycotina</taxon>
        <taxon>Agaricomycetes</taxon>
        <taxon>Agaricomycetidae</taxon>
        <taxon>Agaricales</taxon>
        <taxon>Marasmiineae</taxon>
        <taxon>Mycenaceae</taxon>
        <taxon>Mycena</taxon>
    </lineage>
</organism>
<evidence type="ECO:0000313" key="2">
    <source>
        <dbReference type="Proteomes" id="UP000620124"/>
    </source>
</evidence>
<comment type="caution">
    <text evidence="1">The sequence shown here is derived from an EMBL/GenBank/DDBJ whole genome shotgun (WGS) entry which is preliminary data.</text>
</comment>
<dbReference type="EMBL" id="JACAZI010000005">
    <property type="protein sequence ID" value="KAF7359925.1"/>
    <property type="molecule type" value="Genomic_DNA"/>
</dbReference>
<gene>
    <name evidence="1" type="ORF">MVEN_00718500</name>
</gene>
<evidence type="ECO:0000313" key="1">
    <source>
        <dbReference type="EMBL" id="KAF7359925.1"/>
    </source>
</evidence>
<dbReference type="OrthoDB" id="3061861at2759"/>
<keyword evidence="2" id="KW-1185">Reference proteome</keyword>
<proteinExistence type="predicted"/>
<dbReference type="Proteomes" id="UP000620124">
    <property type="component" value="Unassembled WGS sequence"/>
</dbReference>
<accession>A0A8H6YEZ3</accession>